<name>A0A516GD82_9MICO</name>
<dbReference type="KEGG" id="orz:FNH13_15045"/>
<dbReference type="RefSeq" id="WP_143784172.1">
    <property type="nucleotide sequence ID" value="NZ_CP041616.1"/>
</dbReference>
<evidence type="ECO:0000313" key="4">
    <source>
        <dbReference type="EMBL" id="QDO89486.1"/>
    </source>
</evidence>
<reference evidence="4 5" key="1">
    <citation type="submission" date="2019-07" db="EMBL/GenBank/DDBJ databases">
        <title>complete genome sequencing of Ornithinimicrobium sp. H23M54.</title>
        <authorList>
            <person name="Bae J.-W."/>
            <person name="Lee S.-Y."/>
        </authorList>
    </citation>
    <scope>NUCLEOTIDE SEQUENCE [LARGE SCALE GENOMIC DNA]</scope>
    <source>
        <strain evidence="4 5">H23M54</strain>
    </source>
</reference>
<dbReference type="OrthoDB" id="9807125at2"/>
<accession>A0A516GD82</accession>
<dbReference type="Pfam" id="PF00571">
    <property type="entry name" value="CBS"/>
    <property type="match status" value="2"/>
</dbReference>
<dbReference type="SUPFAM" id="SSF54631">
    <property type="entry name" value="CBS-domain pair"/>
    <property type="match status" value="1"/>
</dbReference>
<keyword evidence="1 2" id="KW-0129">CBS domain</keyword>
<dbReference type="Proteomes" id="UP000315395">
    <property type="component" value="Chromosome"/>
</dbReference>
<dbReference type="SMART" id="SM00116">
    <property type="entry name" value="CBS"/>
    <property type="match status" value="2"/>
</dbReference>
<organism evidence="4 5">
    <name type="scientific">Ornithinimicrobium ciconiae</name>
    <dbReference type="NCBI Taxonomy" id="2594265"/>
    <lineage>
        <taxon>Bacteria</taxon>
        <taxon>Bacillati</taxon>
        <taxon>Actinomycetota</taxon>
        <taxon>Actinomycetes</taxon>
        <taxon>Micrococcales</taxon>
        <taxon>Ornithinimicrobiaceae</taxon>
        <taxon>Ornithinimicrobium</taxon>
    </lineage>
</organism>
<dbReference type="PROSITE" id="PS51371">
    <property type="entry name" value="CBS"/>
    <property type="match status" value="2"/>
</dbReference>
<evidence type="ECO:0000256" key="1">
    <source>
        <dbReference type="ARBA" id="ARBA00023122"/>
    </source>
</evidence>
<gene>
    <name evidence="4" type="ORF">FNH13_15045</name>
</gene>
<evidence type="ECO:0000313" key="5">
    <source>
        <dbReference type="Proteomes" id="UP000315395"/>
    </source>
</evidence>
<proteinExistence type="predicted"/>
<evidence type="ECO:0000256" key="2">
    <source>
        <dbReference type="PROSITE-ProRule" id="PRU00703"/>
    </source>
</evidence>
<dbReference type="Gene3D" id="3.10.580.10">
    <property type="entry name" value="CBS-domain"/>
    <property type="match status" value="1"/>
</dbReference>
<feature type="domain" description="CBS" evidence="3">
    <location>
        <begin position="7"/>
        <end position="65"/>
    </location>
</feature>
<keyword evidence="5" id="KW-1185">Reference proteome</keyword>
<dbReference type="PANTHER" id="PTHR43080:SF2">
    <property type="entry name" value="CBS DOMAIN-CONTAINING PROTEIN"/>
    <property type="match status" value="1"/>
</dbReference>
<dbReference type="EMBL" id="CP041616">
    <property type="protein sequence ID" value="QDO89486.1"/>
    <property type="molecule type" value="Genomic_DNA"/>
</dbReference>
<evidence type="ECO:0000259" key="3">
    <source>
        <dbReference type="PROSITE" id="PS51371"/>
    </source>
</evidence>
<dbReference type="PANTHER" id="PTHR43080">
    <property type="entry name" value="CBS DOMAIN-CONTAINING PROTEIN CBSX3, MITOCHONDRIAL"/>
    <property type="match status" value="1"/>
</dbReference>
<sequence length="140" mass="15305">MRVSDILRKKGDSVVTLPSSTTVAELLEALDDHHIGAVVVVDDGAVVGIVSERDVIRHLHAGRDQSSGLSEIMTREVHSVTTRDDLNELAATMTERRIRHLPVIDDGALKGIISIGDVVKARLVALEAERDHLEGYLRRS</sequence>
<dbReference type="InterPro" id="IPR000644">
    <property type="entry name" value="CBS_dom"/>
</dbReference>
<dbReference type="InterPro" id="IPR046342">
    <property type="entry name" value="CBS_dom_sf"/>
</dbReference>
<dbReference type="AlphaFoldDB" id="A0A516GD82"/>
<protein>
    <submittedName>
        <fullName evidence="4">CBS domain-containing protein</fullName>
    </submittedName>
</protein>
<feature type="domain" description="CBS" evidence="3">
    <location>
        <begin position="73"/>
        <end position="129"/>
    </location>
</feature>
<dbReference type="InterPro" id="IPR051257">
    <property type="entry name" value="Diverse_CBS-Domain"/>
</dbReference>